<evidence type="ECO:0000256" key="2">
    <source>
        <dbReference type="ARBA" id="ARBA00022771"/>
    </source>
</evidence>
<dbReference type="GO" id="GO:0006269">
    <property type="term" value="P:DNA replication, synthesis of primer"/>
    <property type="evidence" value="ECO:0007669"/>
    <property type="project" value="TreeGrafter"/>
</dbReference>
<keyword evidence="7" id="KW-1185">Reference proteome</keyword>
<gene>
    <name evidence="6" type="ORF">B1992_15065</name>
</gene>
<dbReference type="Gene3D" id="3.90.580.10">
    <property type="entry name" value="Zinc finger, CHC2-type domain"/>
    <property type="match status" value="1"/>
</dbReference>
<protein>
    <recommendedName>
        <fullName evidence="5">Zinc finger CHC2-type domain-containing protein</fullName>
    </recommendedName>
</protein>
<dbReference type="AlphaFoldDB" id="A0A7V8GK11"/>
<dbReference type="InterPro" id="IPR050219">
    <property type="entry name" value="DnaG_primase"/>
</dbReference>
<keyword evidence="3" id="KW-0862">Zinc</keyword>
<dbReference type="PANTHER" id="PTHR30313">
    <property type="entry name" value="DNA PRIMASE"/>
    <property type="match status" value="1"/>
</dbReference>
<evidence type="ECO:0000256" key="3">
    <source>
        <dbReference type="ARBA" id="ARBA00022833"/>
    </source>
</evidence>
<accession>A0A7V8GK11</accession>
<organism evidence="6 7">
    <name type="scientific">Pseudoxanthomonas broegbernensis</name>
    <dbReference type="NCBI Taxonomy" id="83619"/>
    <lineage>
        <taxon>Bacteria</taxon>
        <taxon>Pseudomonadati</taxon>
        <taxon>Pseudomonadota</taxon>
        <taxon>Gammaproteobacteria</taxon>
        <taxon>Lysobacterales</taxon>
        <taxon>Lysobacteraceae</taxon>
        <taxon>Pseudoxanthomonas</taxon>
    </lineage>
</organism>
<dbReference type="EMBL" id="MWIP01000037">
    <property type="protein sequence ID" value="KAF1684474.1"/>
    <property type="molecule type" value="Genomic_DNA"/>
</dbReference>
<keyword evidence="2" id="KW-0863">Zinc-finger</keyword>
<dbReference type="Proteomes" id="UP000462066">
    <property type="component" value="Unassembled WGS sequence"/>
</dbReference>
<feature type="domain" description="Zinc finger CHC2-type" evidence="5">
    <location>
        <begin position="36"/>
        <end position="91"/>
    </location>
</feature>
<evidence type="ECO:0000259" key="5">
    <source>
        <dbReference type="SMART" id="SM00400"/>
    </source>
</evidence>
<evidence type="ECO:0000313" key="6">
    <source>
        <dbReference type="EMBL" id="KAF1684474.1"/>
    </source>
</evidence>
<comment type="caution">
    <text evidence="6">The sequence shown here is derived from an EMBL/GenBank/DDBJ whole genome shotgun (WGS) entry which is preliminary data.</text>
</comment>
<sequence length="111" mass="11974">MARIPEAEVERLKAEVSLQRLVEAKGVKLARQGKDWLGRCPFHDDKTPSLVVSPGKNLWHCLGACATGGTVIDWVMRAEGVSFRGATGYRPGAIKPAVHQAGGNRRSDPLA</sequence>
<evidence type="ECO:0000256" key="1">
    <source>
        <dbReference type="ARBA" id="ARBA00022723"/>
    </source>
</evidence>
<dbReference type="SMART" id="SM00400">
    <property type="entry name" value="ZnF_CHCC"/>
    <property type="match status" value="1"/>
</dbReference>
<dbReference type="GO" id="GO:0005737">
    <property type="term" value="C:cytoplasm"/>
    <property type="evidence" value="ECO:0007669"/>
    <property type="project" value="TreeGrafter"/>
</dbReference>
<dbReference type="PANTHER" id="PTHR30313:SF2">
    <property type="entry name" value="DNA PRIMASE"/>
    <property type="match status" value="1"/>
</dbReference>
<name>A0A7V8GK11_9GAMM</name>
<dbReference type="SUPFAM" id="SSF57783">
    <property type="entry name" value="Zinc beta-ribbon"/>
    <property type="match status" value="1"/>
</dbReference>
<proteinExistence type="predicted"/>
<dbReference type="Pfam" id="PF01807">
    <property type="entry name" value="Zn_ribbon_DnaG"/>
    <property type="match status" value="1"/>
</dbReference>
<evidence type="ECO:0000256" key="4">
    <source>
        <dbReference type="SAM" id="MobiDB-lite"/>
    </source>
</evidence>
<dbReference type="InterPro" id="IPR036977">
    <property type="entry name" value="DNA_primase_Znf_CHC2"/>
</dbReference>
<dbReference type="GO" id="GO:0003677">
    <property type="term" value="F:DNA binding"/>
    <property type="evidence" value="ECO:0007669"/>
    <property type="project" value="InterPro"/>
</dbReference>
<keyword evidence="1" id="KW-0479">Metal-binding</keyword>
<dbReference type="GO" id="GO:0003899">
    <property type="term" value="F:DNA-directed RNA polymerase activity"/>
    <property type="evidence" value="ECO:0007669"/>
    <property type="project" value="InterPro"/>
</dbReference>
<dbReference type="GO" id="GO:0008270">
    <property type="term" value="F:zinc ion binding"/>
    <property type="evidence" value="ECO:0007669"/>
    <property type="project" value="UniProtKB-KW"/>
</dbReference>
<feature type="region of interest" description="Disordered" evidence="4">
    <location>
        <begin position="92"/>
        <end position="111"/>
    </location>
</feature>
<evidence type="ECO:0000313" key="7">
    <source>
        <dbReference type="Proteomes" id="UP000462066"/>
    </source>
</evidence>
<dbReference type="InterPro" id="IPR002694">
    <property type="entry name" value="Znf_CHC2"/>
</dbReference>
<reference evidence="6 7" key="1">
    <citation type="submission" date="2017-10" db="EMBL/GenBank/DDBJ databases">
        <title>Whole genome sequencing of Pseudoxanthomonas broegbernensis DSM 12573(T).</title>
        <authorList>
            <person name="Kumar S."/>
            <person name="Bansal K."/>
            <person name="Kaur A."/>
            <person name="Patil P."/>
            <person name="Sharma S."/>
            <person name="Patil P.B."/>
        </authorList>
    </citation>
    <scope>NUCLEOTIDE SEQUENCE [LARGE SCALE GENOMIC DNA]</scope>
    <source>
        <strain evidence="6 7">DSM 12573</strain>
    </source>
</reference>